<feature type="compositionally biased region" description="Low complexity" evidence="1">
    <location>
        <begin position="1174"/>
        <end position="1188"/>
    </location>
</feature>
<reference evidence="3 4" key="1">
    <citation type="submission" date="2015-01" db="EMBL/GenBank/DDBJ databases">
        <title>The Genome Sequence of Exophiala mesophila CBS40295.</title>
        <authorList>
            <consortium name="The Broad Institute Genomics Platform"/>
            <person name="Cuomo C."/>
            <person name="de Hoog S."/>
            <person name="Gorbushina A."/>
            <person name="Stielow B."/>
            <person name="Teixiera M."/>
            <person name="Abouelleil A."/>
            <person name="Chapman S.B."/>
            <person name="Priest M."/>
            <person name="Young S.K."/>
            <person name="Wortman J."/>
            <person name="Nusbaum C."/>
            <person name="Birren B."/>
        </authorList>
    </citation>
    <scope>NUCLEOTIDE SEQUENCE [LARGE SCALE GENOMIC DNA]</scope>
    <source>
        <strain evidence="3 4">CBS 40295</strain>
    </source>
</reference>
<evidence type="ECO:0000256" key="1">
    <source>
        <dbReference type="SAM" id="MobiDB-lite"/>
    </source>
</evidence>
<dbReference type="InterPro" id="IPR011990">
    <property type="entry name" value="TPR-like_helical_dom_sf"/>
</dbReference>
<dbReference type="Pfam" id="PF06985">
    <property type="entry name" value="HET"/>
    <property type="match status" value="1"/>
</dbReference>
<feature type="compositionally biased region" description="Polar residues" evidence="1">
    <location>
        <begin position="77"/>
        <end position="93"/>
    </location>
</feature>
<dbReference type="InterPro" id="IPR010730">
    <property type="entry name" value="HET"/>
</dbReference>
<feature type="region of interest" description="Disordered" evidence="1">
    <location>
        <begin position="65"/>
        <end position="94"/>
    </location>
</feature>
<dbReference type="STRING" id="212818.A0A0D1ZCG9"/>
<dbReference type="PANTHER" id="PTHR33112:SF12">
    <property type="entry name" value="HETEROKARYON INCOMPATIBILITY DOMAIN-CONTAINING PROTEIN"/>
    <property type="match status" value="1"/>
</dbReference>
<dbReference type="EMBL" id="KN847523">
    <property type="protein sequence ID" value="KIV91614.1"/>
    <property type="molecule type" value="Genomic_DNA"/>
</dbReference>
<dbReference type="RefSeq" id="XP_016223188.1">
    <property type="nucleotide sequence ID" value="XM_016370895.1"/>
</dbReference>
<dbReference type="GeneID" id="27323977"/>
<dbReference type="Proteomes" id="UP000054302">
    <property type="component" value="Unassembled WGS sequence"/>
</dbReference>
<dbReference type="VEuPathDB" id="FungiDB:PV10_06132"/>
<evidence type="ECO:0000259" key="2">
    <source>
        <dbReference type="Pfam" id="PF06985"/>
    </source>
</evidence>
<dbReference type="SUPFAM" id="SSF48452">
    <property type="entry name" value="TPR-like"/>
    <property type="match status" value="1"/>
</dbReference>
<organism evidence="3 4">
    <name type="scientific">Exophiala mesophila</name>
    <name type="common">Black yeast-like fungus</name>
    <dbReference type="NCBI Taxonomy" id="212818"/>
    <lineage>
        <taxon>Eukaryota</taxon>
        <taxon>Fungi</taxon>
        <taxon>Dikarya</taxon>
        <taxon>Ascomycota</taxon>
        <taxon>Pezizomycotina</taxon>
        <taxon>Eurotiomycetes</taxon>
        <taxon>Chaetothyriomycetidae</taxon>
        <taxon>Chaetothyriales</taxon>
        <taxon>Herpotrichiellaceae</taxon>
        <taxon>Exophiala</taxon>
    </lineage>
</organism>
<protein>
    <recommendedName>
        <fullName evidence="2">Heterokaryon incompatibility domain-containing protein</fullName>
    </recommendedName>
</protein>
<keyword evidence="4" id="KW-1185">Reference proteome</keyword>
<proteinExistence type="predicted"/>
<dbReference type="OMA" id="HANHSEL"/>
<dbReference type="OrthoDB" id="5135333at2759"/>
<dbReference type="Gene3D" id="1.25.40.10">
    <property type="entry name" value="Tetratricopeptide repeat domain"/>
    <property type="match status" value="1"/>
</dbReference>
<gene>
    <name evidence="3" type="ORF">PV10_06132</name>
</gene>
<dbReference type="HOGENOM" id="CLU_258003_0_0_1"/>
<evidence type="ECO:0000313" key="4">
    <source>
        <dbReference type="Proteomes" id="UP000054302"/>
    </source>
</evidence>
<evidence type="ECO:0000313" key="3">
    <source>
        <dbReference type="EMBL" id="KIV91614.1"/>
    </source>
</evidence>
<feature type="domain" description="Heterokaryon incompatibility" evidence="2">
    <location>
        <begin position="865"/>
        <end position="1029"/>
    </location>
</feature>
<sequence>MDRFKRRFNNKQNNGEHDGQGPHHNPSPNPRSKRLSKIHMPGVVLSSAASSSSQISSAVSTIPAVSAKNQHKMRPLSDTSAVSTVSTGDQSSYPMHASGVDPRIQESMTLLRQALAKGTLPLEEEIRARESMAGLSQMIFESIPDPNRLNDALQNYQAIIRLLPTPSARRAKYLDNLAYVEMSIYGVTKSLKTLDDSIAHSKQARDEALPTNDPLLPTIYHNLGFSVSHRALTTNSDEDMEEAIKAGREVIRLASPSSDKYQISMVNLASRLQTRYKLHHRQQDLEEAMRLLDMQLQHFPPHSHQHGAALLVKSRIFFDRHDQSNDIKDIDEAISYGRLGLATVPPGHERQGEILLLLGTLYKRRYKHTGATSDLEDAVAFFRKRLKTIPTNFPTWPGAVAEFLDTCADYTIALSDPDLLLAITQFSQTYLDQIPKNHSARFACNRSLAAMLSQKYILSKDVSSLLDLLQHVLNSSHELNEQADITQQRIDTETMSDFIQDVRKIAAAPLDKPVRSQALDQLHQFQSSQHQNKQFMVIATGRHTTIIKVFVSNLGSPQPLHHSQVEAGVTAIEQRHEREVAESAKRADRMNSITQDDHIDPSFGHRNLALNPNTGRVIVDMETLVREMLGWSVAEPDPTSWAEFEAREARLERESFNKERQGGRHPNPSLCRMCRINKPLVPLDGGGWTWNQKMWIPFGTHGQLMTRKHCSICRLILSLITTDGDQLHPRLAQIDREIQGTQFHFQRLPDGELMLGVEYGMISVGTLRMLNSRNVTTAIRQNVERLLPLLQETPELSASQVQHFTSGDQKTDFQQLHSWIYECHANHSELCIGIEKGSRYEAHIPLYLIDVQRNCIVAANSAQRYLTLSYVWGSVEMDKTLKVNLEPRMQPGGLEVVSLPTTIKDAITLVKAIGEKFLWTDALCIVQDDASQNTRDIPRMDIIYKQGFANIVALAGSDANAGLPGTSPNTRPPQSVETLYIDRGSQDMALDEWNSSKAKDAIHLVASPIPLAFAQEASKWNTRAWILQEQVLARRNIYFSPTHVYFKCNEHVQSEAILEGEPSSMWGGDQDQDQAQRHKVVDKFEILNPLTELRRIIDVPDDERLKHIFSAYAELVQTYTTRNLTKEDDILNAFSGMLSAFTEVLDSKTFCGLPIAFLDLALLWTPAQTLTVRSSSSPSSSSPNQTSPSPSPSSAPPYSSPPPVPPPSAPLPDEGRVTSVSETGFPTWSWAGWIGRIDYRLLNLDKSPPPDPLIHEFFIIQQSKVLRLLGYRRGNTDPSTKASPTDLSLHFTPEQITTSTTQPGTILHFIAPAIVMHHLTVNRTREPDYLSSRSHVHTETTQAVVRIHDKNGIHCGILFEHVDFHHLIPRVMDDGKMKTKTMLEALRNLGDKLIVSVSQEKDVYAESGRGGLHRVEGDIALFDTKVYAAQGPGSSLVNVLVLSLARDDTFERLAVGQIHVKAWEEEGPRRTWIKLA</sequence>
<accession>A0A0D1ZCG9</accession>
<dbReference type="PANTHER" id="PTHR33112">
    <property type="entry name" value="DOMAIN PROTEIN, PUTATIVE-RELATED"/>
    <property type="match status" value="1"/>
</dbReference>
<feature type="region of interest" description="Disordered" evidence="1">
    <location>
        <begin position="1173"/>
        <end position="1220"/>
    </location>
</feature>
<feature type="compositionally biased region" description="Pro residues" evidence="1">
    <location>
        <begin position="1189"/>
        <end position="1210"/>
    </location>
</feature>
<feature type="region of interest" description="Disordered" evidence="1">
    <location>
        <begin position="1"/>
        <end position="35"/>
    </location>
</feature>
<name>A0A0D1ZCG9_EXOME</name>